<dbReference type="GO" id="GO:0006633">
    <property type="term" value="P:fatty acid biosynthetic process"/>
    <property type="evidence" value="ECO:0007669"/>
    <property type="project" value="TreeGrafter"/>
</dbReference>
<dbReference type="Gene3D" id="3.30.70.250">
    <property type="entry name" value="Malonyl-CoA ACP transacylase, ACP-binding"/>
    <property type="match status" value="1"/>
</dbReference>
<comment type="similarity">
    <text evidence="1">Belongs to the FabD family.</text>
</comment>
<name>A0A3B1DRB5_9ZZZZ</name>
<accession>A0A3B1DRB5</accession>
<dbReference type="GO" id="GO:0005829">
    <property type="term" value="C:cytosol"/>
    <property type="evidence" value="ECO:0007669"/>
    <property type="project" value="TreeGrafter"/>
</dbReference>
<keyword evidence="3 7" id="KW-0808">Transferase</keyword>
<comment type="catalytic activity">
    <reaction evidence="5">
        <text>holo-[ACP] + malonyl-CoA = malonyl-[ACP] + CoA</text>
        <dbReference type="Rhea" id="RHEA:41792"/>
        <dbReference type="Rhea" id="RHEA-COMP:9623"/>
        <dbReference type="Rhea" id="RHEA-COMP:9685"/>
        <dbReference type="ChEBI" id="CHEBI:57287"/>
        <dbReference type="ChEBI" id="CHEBI:57384"/>
        <dbReference type="ChEBI" id="CHEBI:64479"/>
        <dbReference type="ChEBI" id="CHEBI:78449"/>
        <dbReference type="EC" id="2.3.1.39"/>
    </reaction>
</comment>
<evidence type="ECO:0000256" key="2">
    <source>
        <dbReference type="ARBA" id="ARBA00013258"/>
    </source>
</evidence>
<dbReference type="SUPFAM" id="SSF52151">
    <property type="entry name" value="FabD/lysophospholipase-like"/>
    <property type="match status" value="1"/>
</dbReference>
<sequence>MKKIAFIFPGQGSQCIGMGKDFFDNSDIAQSMIKQSSNRLGFDFKKLLFNENENLGQTQFTQPAILLVSCIAMEIFKSKCNIKPQFTLGHSLGEFSALVASGAINYLDAIELVHKRGLFMSEACTKIGAGMMALVGLSDEVVENMTKIQREYGKKIWAANYNMDGQIVVAGIKSDLESLVDSYKEAGAKRAIVLDMSVASHCELLNSAVDKLQPFLKQFITNNFNIDVISNVTASPYNTKDEAIELLCSQLVSPVKYKHSIVSQANNVDLFIEFGNGVVLKGLNRKITKDTPTLNVSDMKTLQQTLDSLND</sequence>
<dbReference type="Pfam" id="PF00698">
    <property type="entry name" value="Acyl_transf_1"/>
    <property type="match status" value="1"/>
</dbReference>
<dbReference type="InterPro" id="IPR014043">
    <property type="entry name" value="Acyl_transferase_dom"/>
</dbReference>
<dbReference type="EC" id="2.3.1.39" evidence="2"/>
<dbReference type="InterPro" id="IPR004410">
    <property type="entry name" value="Malonyl_CoA-ACP_transAc_FabD"/>
</dbReference>
<reference evidence="7" key="1">
    <citation type="submission" date="2018-10" db="EMBL/GenBank/DDBJ databases">
        <authorList>
            <person name="Aoki K."/>
        </authorList>
    </citation>
    <scope>NUCLEOTIDE SEQUENCE</scope>
</reference>
<dbReference type="EMBL" id="UOYO01000013">
    <property type="protein sequence ID" value="VAY86444.1"/>
    <property type="molecule type" value="Genomic_DNA"/>
</dbReference>
<evidence type="ECO:0000256" key="3">
    <source>
        <dbReference type="ARBA" id="ARBA00022679"/>
    </source>
</evidence>
<dbReference type="InterPro" id="IPR050858">
    <property type="entry name" value="Mal-CoA-ACP_Trans/PKS_FabD"/>
</dbReference>
<evidence type="ECO:0000256" key="4">
    <source>
        <dbReference type="ARBA" id="ARBA00023315"/>
    </source>
</evidence>
<protein>
    <recommendedName>
        <fullName evidence="2">[acyl-carrier-protein] S-malonyltransferase</fullName>
        <ecNumber evidence="2">2.3.1.39</ecNumber>
    </recommendedName>
</protein>
<evidence type="ECO:0000313" key="7">
    <source>
        <dbReference type="EMBL" id="VAY86444.1"/>
    </source>
</evidence>
<dbReference type="InterPro" id="IPR001227">
    <property type="entry name" value="Ac_transferase_dom_sf"/>
</dbReference>
<dbReference type="PANTHER" id="PTHR42681">
    <property type="entry name" value="MALONYL-COA-ACYL CARRIER PROTEIN TRANSACYLASE, MITOCHONDRIAL"/>
    <property type="match status" value="1"/>
</dbReference>
<dbReference type="SMART" id="SM00827">
    <property type="entry name" value="PKS_AT"/>
    <property type="match status" value="1"/>
</dbReference>
<dbReference type="GO" id="GO:0004314">
    <property type="term" value="F:[acyl-carrier-protein] S-malonyltransferase activity"/>
    <property type="evidence" value="ECO:0007669"/>
    <property type="project" value="UniProtKB-EC"/>
</dbReference>
<dbReference type="InterPro" id="IPR016036">
    <property type="entry name" value="Malonyl_transacylase_ACP-bd"/>
</dbReference>
<dbReference type="Gene3D" id="3.40.366.10">
    <property type="entry name" value="Malonyl-Coenzyme A Acyl Carrier Protein, domain 2"/>
    <property type="match status" value="1"/>
</dbReference>
<organism evidence="7">
    <name type="scientific">hydrothermal vent metagenome</name>
    <dbReference type="NCBI Taxonomy" id="652676"/>
    <lineage>
        <taxon>unclassified sequences</taxon>
        <taxon>metagenomes</taxon>
        <taxon>ecological metagenomes</taxon>
    </lineage>
</organism>
<dbReference type="PANTHER" id="PTHR42681:SF1">
    <property type="entry name" value="MALONYL-COA-ACYL CARRIER PROTEIN TRANSACYLASE, MITOCHONDRIAL"/>
    <property type="match status" value="1"/>
</dbReference>
<dbReference type="SUPFAM" id="SSF55048">
    <property type="entry name" value="Probable ACP-binding domain of malonyl-CoA ACP transacylase"/>
    <property type="match status" value="1"/>
</dbReference>
<dbReference type="AlphaFoldDB" id="A0A3B1DRB5"/>
<evidence type="ECO:0000259" key="6">
    <source>
        <dbReference type="SMART" id="SM00827"/>
    </source>
</evidence>
<evidence type="ECO:0000256" key="5">
    <source>
        <dbReference type="ARBA" id="ARBA00048462"/>
    </source>
</evidence>
<dbReference type="NCBIfam" id="TIGR00128">
    <property type="entry name" value="fabD"/>
    <property type="match status" value="1"/>
</dbReference>
<proteinExistence type="inferred from homology"/>
<evidence type="ECO:0000256" key="1">
    <source>
        <dbReference type="ARBA" id="ARBA00008217"/>
    </source>
</evidence>
<feature type="domain" description="Malonyl-CoA:ACP transacylase (MAT)" evidence="6">
    <location>
        <begin position="7"/>
        <end position="311"/>
    </location>
</feature>
<keyword evidence="4 7" id="KW-0012">Acyltransferase</keyword>
<gene>
    <name evidence="7" type="ORF">MNB_ARC-1_130</name>
</gene>
<dbReference type="InterPro" id="IPR024925">
    <property type="entry name" value="Malonyl_CoA-ACP_transAc"/>
</dbReference>
<dbReference type="InterPro" id="IPR016035">
    <property type="entry name" value="Acyl_Trfase/lysoPLipase"/>
</dbReference>
<dbReference type="PIRSF" id="PIRSF000446">
    <property type="entry name" value="Mct"/>
    <property type="match status" value="1"/>
</dbReference>